<evidence type="ECO:0000256" key="2">
    <source>
        <dbReference type="PROSITE-ProRule" id="PRU00252"/>
    </source>
</evidence>
<name>A0A2K9P6M4_9FIRM</name>
<dbReference type="EMBL" id="CP020991">
    <property type="protein sequence ID" value="AUO20418.1"/>
    <property type="molecule type" value="Genomic_DNA"/>
</dbReference>
<dbReference type="Pfam" id="PF00436">
    <property type="entry name" value="SSB"/>
    <property type="match status" value="1"/>
</dbReference>
<evidence type="ECO:0000313" key="4">
    <source>
        <dbReference type="Proteomes" id="UP000235589"/>
    </source>
</evidence>
<dbReference type="KEGG" id="mpec:B9O19_02278"/>
<accession>A0A2K9P6M4</accession>
<dbReference type="RefSeq" id="WP_102366535.1">
    <property type="nucleotide sequence ID" value="NZ_CP020991.1"/>
</dbReference>
<dbReference type="CDD" id="cd04496">
    <property type="entry name" value="SSB_OBF"/>
    <property type="match status" value="1"/>
</dbReference>
<proteinExistence type="predicted"/>
<gene>
    <name evidence="3" type="ORF">B9O19_02278</name>
</gene>
<dbReference type="GeneID" id="98063645"/>
<keyword evidence="4" id="KW-1185">Reference proteome</keyword>
<reference evidence="3 4" key="1">
    <citation type="submission" date="2017-04" db="EMBL/GenBank/DDBJ databases">
        <title>Monoglobus pectinilyticus 14 draft genome.</title>
        <authorList>
            <person name="Kim C."/>
            <person name="Rosendale D.I."/>
            <person name="Kelly W.J."/>
            <person name="Tannock G.W."/>
            <person name="Patchett M.L."/>
            <person name="Jordens J.Z."/>
        </authorList>
    </citation>
    <scope>NUCLEOTIDE SEQUENCE [LARGE SCALE GENOMIC DNA]</scope>
    <source>
        <strain evidence="3 4">14</strain>
    </source>
</reference>
<protein>
    <submittedName>
        <fullName evidence="3">Single-stranded DNA-binding protein</fullName>
    </submittedName>
</protein>
<organism evidence="3 4">
    <name type="scientific">Monoglobus pectinilyticus</name>
    <dbReference type="NCBI Taxonomy" id="1981510"/>
    <lineage>
        <taxon>Bacteria</taxon>
        <taxon>Bacillati</taxon>
        <taxon>Bacillota</taxon>
        <taxon>Clostridia</taxon>
        <taxon>Monoglobales</taxon>
        <taxon>Monoglobaceae</taxon>
        <taxon>Monoglobus</taxon>
    </lineage>
</organism>
<evidence type="ECO:0000256" key="1">
    <source>
        <dbReference type="ARBA" id="ARBA00023125"/>
    </source>
</evidence>
<dbReference type="SUPFAM" id="SSF50249">
    <property type="entry name" value="Nucleic acid-binding proteins"/>
    <property type="match status" value="1"/>
</dbReference>
<dbReference type="NCBIfam" id="NF004476">
    <property type="entry name" value="PRK05813.1"/>
    <property type="match status" value="1"/>
</dbReference>
<evidence type="ECO:0000313" key="3">
    <source>
        <dbReference type="EMBL" id="AUO20418.1"/>
    </source>
</evidence>
<dbReference type="PROSITE" id="PS50935">
    <property type="entry name" value="SSB"/>
    <property type="match status" value="2"/>
</dbReference>
<dbReference type="InterPro" id="IPR000424">
    <property type="entry name" value="Primosome_PriB/ssb"/>
</dbReference>
<dbReference type="InterPro" id="IPR012340">
    <property type="entry name" value="NA-bd_OB-fold"/>
</dbReference>
<dbReference type="GO" id="GO:0003697">
    <property type="term" value="F:single-stranded DNA binding"/>
    <property type="evidence" value="ECO:0007669"/>
    <property type="project" value="InterPro"/>
</dbReference>
<sequence>MSESTFTESSYYDNNIVTLVGKIISPPELSHEIYGEKYYSTQLAVSRLSEKMDYIPITISERLFGEYYPTPNDHVKIIGQYRSYNNYSGVGNRLILTVFVKEILYISEADEEDFEKSKSMSNVNPNQIYLNGFICKEPTYRTTPFNREISDVLLAVNRSYKKSDYIPCIAWGRNAKYVQSLSVGTNIKVWGRIQSREYQKHISETEVVNKTAYEVSISKLEIVE</sequence>
<dbReference type="Gene3D" id="2.40.50.140">
    <property type="entry name" value="Nucleic acid-binding proteins"/>
    <property type="match status" value="2"/>
</dbReference>
<dbReference type="OrthoDB" id="9780175at2"/>
<dbReference type="Proteomes" id="UP000235589">
    <property type="component" value="Chromosome"/>
</dbReference>
<dbReference type="AlphaFoldDB" id="A0A2K9P6M4"/>
<keyword evidence="1 2" id="KW-0238">DNA-binding</keyword>